<evidence type="ECO:0000259" key="3">
    <source>
        <dbReference type="Pfam" id="PF24802"/>
    </source>
</evidence>
<dbReference type="InterPro" id="IPR056120">
    <property type="entry name" value="DUF7703"/>
</dbReference>
<dbReference type="GeneID" id="34564401"/>
<keyword evidence="2" id="KW-0472">Membrane</keyword>
<feature type="domain" description="DUF7703" evidence="3">
    <location>
        <begin position="8"/>
        <end position="260"/>
    </location>
</feature>
<proteinExistence type="predicted"/>
<keyword evidence="2" id="KW-1133">Transmembrane helix</keyword>
<feature type="transmembrane region" description="Helical" evidence="2">
    <location>
        <begin position="77"/>
        <end position="102"/>
    </location>
</feature>
<comment type="caution">
    <text evidence="4">The sequence shown here is derived from an EMBL/GenBank/DDBJ whole genome shotgun (WGS) entry which is preliminary data.</text>
</comment>
<gene>
    <name evidence="4" type="ORF">CORC01_11265</name>
</gene>
<keyword evidence="5" id="KW-1185">Reference proteome</keyword>
<sequence>MAANIKGGLDLTRQEAMAIAALATIGIYNAVEIYVLIFSTFRQCRGRYFWSMIVANTGIFVHAIVSLIRYLCRGDTVVPGAFALLAWCAMVTGQSVVLWSRLHLVVYKRTSLRLVLALIVANGCAIHIPMVVLWVLCWAAPAQDQAGWLARYGVYEKVSIVVFALQETFITSIFAWQGFFSLKPLFTFKTRAARLMSWYLLGLFLLVLLLDVGLIVLEYTNNFVFQTTSKPLVYSIKLKVEFTVLNQLLAFTKMSSCDCHHLDDTPGAYTKGLIIQDTTGTTKGLTQAQREMMQGGPMASPEPDRPDHIFDGTRPVSVEERT</sequence>
<feature type="region of interest" description="Disordered" evidence="1">
    <location>
        <begin position="292"/>
        <end position="322"/>
    </location>
</feature>
<feature type="transmembrane region" description="Helical" evidence="2">
    <location>
        <begin position="16"/>
        <end position="37"/>
    </location>
</feature>
<evidence type="ECO:0000256" key="2">
    <source>
        <dbReference type="SAM" id="Phobius"/>
    </source>
</evidence>
<organism evidence="4 5">
    <name type="scientific">Colletotrichum orchidophilum</name>
    <dbReference type="NCBI Taxonomy" id="1209926"/>
    <lineage>
        <taxon>Eukaryota</taxon>
        <taxon>Fungi</taxon>
        <taxon>Dikarya</taxon>
        <taxon>Ascomycota</taxon>
        <taxon>Pezizomycotina</taxon>
        <taxon>Sordariomycetes</taxon>
        <taxon>Hypocreomycetidae</taxon>
        <taxon>Glomerellales</taxon>
        <taxon>Glomerellaceae</taxon>
        <taxon>Colletotrichum</taxon>
    </lineage>
</organism>
<accession>A0A1G4AW59</accession>
<feature type="transmembrane region" description="Helical" evidence="2">
    <location>
        <begin position="198"/>
        <end position="217"/>
    </location>
</feature>
<dbReference type="RefSeq" id="XP_022470565.1">
    <property type="nucleotide sequence ID" value="XM_022622891.1"/>
</dbReference>
<feature type="transmembrane region" description="Helical" evidence="2">
    <location>
        <begin position="161"/>
        <end position="186"/>
    </location>
</feature>
<dbReference type="OrthoDB" id="405906at2759"/>
<dbReference type="Pfam" id="PF24802">
    <property type="entry name" value="DUF7703"/>
    <property type="match status" value="1"/>
</dbReference>
<feature type="transmembrane region" description="Helical" evidence="2">
    <location>
        <begin position="49"/>
        <end position="71"/>
    </location>
</feature>
<evidence type="ECO:0000256" key="1">
    <source>
        <dbReference type="SAM" id="MobiDB-lite"/>
    </source>
</evidence>
<dbReference type="AlphaFoldDB" id="A0A1G4AW59"/>
<dbReference type="EMBL" id="MJBS01000120">
    <property type="protein sequence ID" value="OHE93400.1"/>
    <property type="molecule type" value="Genomic_DNA"/>
</dbReference>
<reference evidence="4 5" key="1">
    <citation type="submission" date="2016-09" db="EMBL/GenBank/DDBJ databases">
        <authorList>
            <person name="Capua I."/>
            <person name="De Benedictis P."/>
            <person name="Joannis T."/>
            <person name="Lombin L.H."/>
            <person name="Cattoli G."/>
        </authorList>
    </citation>
    <scope>NUCLEOTIDE SEQUENCE [LARGE SCALE GENOMIC DNA]</scope>
    <source>
        <strain evidence="4 5">IMI 309357</strain>
    </source>
</reference>
<dbReference type="PANTHER" id="PTHR37013">
    <property type="entry name" value="INTEGRAL MEMBRANE PROTEIN (AFU_ORTHOLOGUE AFUA_1G05950)-RELATED"/>
    <property type="match status" value="1"/>
</dbReference>
<name>A0A1G4AW59_9PEZI</name>
<dbReference type="Proteomes" id="UP000176998">
    <property type="component" value="Unassembled WGS sequence"/>
</dbReference>
<protein>
    <submittedName>
        <fullName evidence="4">Integral membrane protein</fullName>
    </submittedName>
</protein>
<evidence type="ECO:0000313" key="5">
    <source>
        <dbReference type="Proteomes" id="UP000176998"/>
    </source>
</evidence>
<feature type="transmembrane region" description="Helical" evidence="2">
    <location>
        <begin position="114"/>
        <end position="141"/>
    </location>
</feature>
<feature type="compositionally biased region" description="Basic and acidic residues" evidence="1">
    <location>
        <begin position="302"/>
        <end position="322"/>
    </location>
</feature>
<evidence type="ECO:0000313" key="4">
    <source>
        <dbReference type="EMBL" id="OHE93400.1"/>
    </source>
</evidence>
<keyword evidence="2" id="KW-0812">Transmembrane</keyword>